<dbReference type="KEGG" id="cmar:IMCC12053_409"/>
<keyword evidence="2" id="KW-1185">Reference proteome</keyword>
<gene>
    <name evidence="1" type="ORF">IMCC12053_409</name>
</gene>
<reference evidence="1 2" key="1">
    <citation type="submission" date="2015-05" db="EMBL/GenBank/DDBJ databases">
        <authorList>
            <person name="Wang D.B."/>
            <person name="Wang M."/>
        </authorList>
    </citation>
    <scope>NUCLEOTIDE SEQUENCE [LARGE SCALE GENOMIC DNA]</scope>
    <source>
        <strain evidence="1 2">IMCC 12053</strain>
    </source>
</reference>
<dbReference type="STRING" id="1397108.IMCC12053_409"/>
<dbReference type="Proteomes" id="UP000064920">
    <property type="component" value="Chromosome"/>
</dbReference>
<dbReference type="PATRIC" id="fig|1397108.4.peg.423"/>
<dbReference type="InterPro" id="IPR036215">
    <property type="entry name" value="TM0957-like_sf"/>
</dbReference>
<dbReference type="EMBL" id="CP012023">
    <property type="protein sequence ID" value="ALI54358.1"/>
    <property type="molecule type" value="Genomic_DNA"/>
</dbReference>
<organism evidence="1 2">
    <name type="scientific">Celeribacter marinus</name>
    <dbReference type="NCBI Taxonomy" id="1397108"/>
    <lineage>
        <taxon>Bacteria</taxon>
        <taxon>Pseudomonadati</taxon>
        <taxon>Pseudomonadota</taxon>
        <taxon>Alphaproteobacteria</taxon>
        <taxon>Rhodobacterales</taxon>
        <taxon>Roseobacteraceae</taxon>
        <taxon>Celeribacter</taxon>
    </lineage>
</organism>
<evidence type="ECO:0000313" key="1">
    <source>
        <dbReference type="EMBL" id="ALI54358.1"/>
    </source>
</evidence>
<dbReference type="RefSeq" id="WP_062215257.1">
    <property type="nucleotide sequence ID" value="NZ_CP012023.1"/>
</dbReference>
<dbReference type="AlphaFoldDB" id="A0A0P0A7I5"/>
<dbReference type="PIRSF" id="PIRSF033535">
    <property type="entry name" value="UCP033535_plp"/>
    <property type="match status" value="1"/>
</dbReference>
<evidence type="ECO:0000313" key="2">
    <source>
        <dbReference type="Proteomes" id="UP000064920"/>
    </source>
</evidence>
<dbReference type="InterPro" id="IPR014582">
    <property type="entry name" value="UCP033535_lipo"/>
</dbReference>
<proteinExistence type="predicted"/>
<sequence>MAITDTTPRQKAKSRTPLMIAAAVVVVMGAMALDTTVVQIGSDLDARKQAFSPDAYGAAQFPVIQSSVTGRAVDAAKLATELAADKAAAIAAYGVGDGIGPVIPVRLTGVVANGRSGIYDVTVAGVPDTIRIRVQTGPAINGTDLRDATGDIAFGAFTNQIEYQDAGAGINRAMSEAILSDVDRDALSGRTLTVTGVFKLINPKNWLITPVEFDVQ</sequence>
<name>A0A0P0A7I5_9RHOB</name>
<accession>A0A0P0A7I5</accession>
<dbReference type="OrthoDB" id="6631333at2"/>
<keyword evidence="1" id="KW-0449">Lipoprotein</keyword>
<dbReference type="Pfam" id="PF10054">
    <property type="entry name" value="DUF2291"/>
    <property type="match status" value="1"/>
</dbReference>
<protein>
    <submittedName>
        <fullName evidence="1">Putative erythritol ABC transporter 2, hypothetical lipoprotein</fullName>
    </submittedName>
</protein>
<dbReference type="SUPFAM" id="SSF141318">
    <property type="entry name" value="TM0957-like"/>
    <property type="match status" value="1"/>
</dbReference>